<dbReference type="AlphaFoldDB" id="A0A6A1V485"/>
<reference evidence="2 3" key="1">
    <citation type="journal article" date="2019" name="Plant Biotechnol. J.">
        <title>The red bayberry genome and genetic basis of sex determination.</title>
        <authorList>
            <person name="Jia H.M."/>
            <person name="Jia H.J."/>
            <person name="Cai Q.L."/>
            <person name="Wang Y."/>
            <person name="Zhao H.B."/>
            <person name="Yang W.F."/>
            <person name="Wang G.Y."/>
            <person name="Li Y.H."/>
            <person name="Zhan D.L."/>
            <person name="Shen Y.T."/>
            <person name="Niu Q.F."/>
            <person name="Chang L."/>
            <person name="Qiu J."/>
            <person name="Zhao L."/>
            <person name="Xie H.B."/>
            <person name="Fu W.Y."/>
            <person name="Jin J."/>
            <person name="Li X.W."/>
            <person name="Jiao Y."/>
            <person name="Zhou C.C."/>
            <person name="Tu T."/>
            <person name="Chai C.Y."/>
            <person name="Gao J.L."/>
            <person name="Fan L.J."/>
            <person name="van de Weg E."/>
            <person name="Wang J.Y."/>
            <person name="Gao Z.S."/>
        </authorList>
    </citation>
    <scope>NUCLEOTIDE SEQUENCE [LARGE SCALE GENOMIC DNA]</scope>
    <source>
        <tissue evidence="2">Leaves</tissue>
    </source>
</reference>
<sequence>MSPLAPSADLLDSPNDISSTSSSPKPVVRVSTPIPPAFAPPPRRSTHTRIVPQYLKDFHCQQASSLPLC</sequence>
<evidence type="ECO:0000313" key="2">
    <source>
        <dbReference type="EMBL" id="KAB1207523.1"/>
    </source>
</evidence>
<evidence type="ECO:0000313" key="3">
    <source>
        <dbReference type="Proteomes" id="UP000516437"/>
    </source>
</evidence>
<protein>
    <submittedName>
        <fullName evidence="2">Uncharacterized protein</fullName>
    </submittedName>
</protein>
<evidence type="ECO:0000256" key="1">
    <source>
        <dbReference type="SAM" id="MobiDB-lite"/>
    </source>
</evidence>
<feature type="compositionally biased region" description="Low complexity" evidence="1">
    <location>
        <begin position="18"/>
        <end position="32"/>
    </location>
</feature>
<organism evidence="2 3">
    <name type="scientific">Morella rubra</name>
    <name type="common">Chinese bayberry</name>
    <dbReference type="NCBI Taxonomy" id="262757"/>
    <lineage>
        <taxon>Eukaryota</taxon>
        <taxon>Viridiplantae</taxon>
        <taxon>Streptophyta</taxon>
        <taxon>Embryophyta</taxon>
        <taxon>Tracheophyta</taxon>
        <taxon>Spermatophyta</taxon>
        <taxon>Magnoliopsida</taxon>
        <taxon>eudicotyledons</taxon>
        <taxon>Gunneridae</taxon>
        <taxon>Pentapetalae</taxon>
        <taxon>rosids</taxon>
        <taxon>fabids</taxon>
        <taxon>Fagales</taxon>
        <taxon>Myricaceae</taxon>
        <taxon>Morella</taxon>
    </lineage>
</organism>
<gene>
    <name evidence="2" type="ORF">CJ030_MR7G007522</name>
</gene>
<dbReference type="EMBL" id="RXIC02000025">
    <property type="protein sequence ID" value="KAB1207523.1"/>
    <property type="molecule type" value="Genomic_DNA"/>
</dbReference>
<name>A0A6A1V485_9ROSI</name>
<keyword evidence="3" id="KW-1185">Reference proteome</keyword>
<accession>A0A6A1V485</accession>
<comment type="caution">
    <text evidence="2">The sequence shown here is derived from an EMBL/GenBank/DDBJ whole genome shotgun (WGS) entry which is preliminary data.</text>
</comment>
<feature type="compositionally biased region" description="Pro residues" evidence="1">
    <location>
        <begin position="33"/>
        <end position="43"/>
    </location>
</feature>
<dbReference type="Proteomes" id="UP000516437">
    <property type="component" value="Chromosome 7"/>
</dbReference>
<feature type="region of interest" description="Disordered" evidence="1">
    <location>
        <begin position="1"/>
        <end position="46"/>
    </location>
</feature>
<proteinExistence type="predicted"/>